<evidence type="ECO:0000313" key="2">
    <source>
        <dbReference type="Proteomes" id="UP000214646"/>
    </source>
</evidence>
<dbReference type="InterPro" id="IPR005624">
    <property type="entry name" value="PduO/GlcC-like"/>
</dbReference>
<dbReference type="Gene3D" id="3.30.450.150">
    <property type="entry name" value="Haem-degrading domain"/>
    <property type="match status" value="1"/>
</dbReference>
<keyword evidence="2" id="KW-1185">Reference proteome</keyword>
<dbReference type="EMBL" id="NIDE01000018">
    <property type="protein sequence ID" value="OWK35292.1"/>
    <property type="molecule type" value="Genomic_DNA"/>
</dbReference>
<gene>
    <name evidence="1" type="ORF">FRUB_09453</name>
</gene>
<reference evidence="2" key="1">
    <citation type="submission" date="2017-06" db="EMBL/GenBank/DDBJ databases">
        <title>Genome analysis of Fimbriiglobus ruber SP5, the first member of the order Planctomycetales with confirmed chitinolytic capability.</title>
        <authorList>
            <person name="Ravin N.V."/>
            <person name="Rakitin A.L."/>
            <person name="Ivanova A.A."/>
            <person name="Beletsky A.V."/>
            <person name="Kulichevskaya I.S."/>
            <person name="Mardanov A.V."/>
            <person name="Dedysh S.N."/>
        </authorList>
    </citation>
    <scope>NUCLEOTIDE SEQUENCE [LARGE SCALE GENOMIC DNA]</scope>
    <source>
        <strain evidence="2">SP5</strain>
    </source>
</reference>
<evidence type="ECO:0008006" key="3">
    <source>
        <dbReference type="Google" id="ProtNLM"/>
    </source>
</evidence>
<dbReference type="Proteomes" id="UP000214646">
    <property type="component" value="Unassembled WGS sequence"/>
</dbReference>
<accession>A0A225D1A2</accession>
<protein>
    <recommendedName>
        <fullName evidence="3">Heme-binding protein</fullName>
    </recommendedName>
</protein>
<comment type="caution">
    <text evidence="1">The sequence shown here is derived from an EMBL/GenBank/DDBJ whole genome shotgun (WGS) entry which is preliminary data.</text>
</comment>
<evidence type="ECO:0000313" key="1">
    <source>
        <dbReference type="EMBL" id="OWK35292.1"/>
    </source>
</evidence>
<dbReference type="AlphaFoldDB" id="A0A225D1A2"/>
<dbReference type="InterPro" id="IPR038084">
    <property type="entry name" value="PduO/GlcC-like_sf"/>
</dbReference>
<proteinExistence type="predicted"/>
<dbReference type="Pfam" id="PF03928">
    <property type="entry name" value="HbpS-like"/>
    <property type="match status" value="1"/>
</dbReference>
<sequence length="38" mass="3529">MADGKVVGAVGVIGSKPDQDHAVAEAGAGAGAGEFTST</sequence>
<organism evidence="1 2">
    <name type="scientific">Fimbriiglobus ruber</name>
    <dbReference type="NCBI Taxonomy" id="1908690"/>
    <lineage>
        <taxon>Bacteria</taxon>
        <taxon>Pseudomonadati</taxon>
        <taxon>Planctomycetota</taxon>
        <taxon>Planctomycetia</taxon>
        <taxon>Gemmatales</taxon>
        <taxon>Gemmataceae</taxon>
        <taxon>Fimbriiglobus</taxon>
    </lineage>
</organism>
<dbReference type="SUPFAM" id="SSF143744">
    <property type="entry name" value="GlcG-like"/>
    <property type="match status" value="1"/>
</dbReference>
<name>A0A225D1A2_9BACT</name>